<dbReference type="InterPro" id="IPR033645">
    <property type="entry name" value="VirB9/CagX/TrbG_C"/>
</dbReference>
<accession>A0A2Z3I2Q9</accession>
<dbReference type="EMBL" id="CP029479">
    <property type="protein sequence ID" value="AWM77734.1"/>
    <property type="molecule type" value="Genomic_DNA"/>
</dbReference>
<sequence length="251" mass="28134">MMFRSILIAACLALSAATAHAVTPRPGAGDPRIHFVDYDPFVVVELKGALRHQLTVEFDPSERIENVAIGDSLAWQVTPNRRANLLFLKPMARRPQTNMTVVTNLRRYNFQLTALGQPVRGMPFTVRFVYAAPVAVVESAPPPDPPPEVRNAAYAFQGSRALLPVRIFDDGRDTYFAFRSDEDLPAVFAIDSDGAESVVNLRLRDGFFVADRIARGFVLRRGGDITRVFNEGFRQSETSQVPEKPRSFWRR</sequence>
<reference evidence="5" key="1">
    <citation type="submission" date="2018-05" db="EMBL/GenBank/DDBJ databases">
        <title>Genome sequencing of Phenylobacterium sp. HYN0004.</title>
        <authorList>
            <person name="Yi H."/>
            <person name="Baek C."/>
        </authorList>
    </citation>
    <scope>NUCLEOTIDE SEQUENCE [LARGE SCALE GENOMIC DNA]</scope>
    <source>
        <strain evidence="5">HYN0004</strain>
    </source>
</reference>
<feature type="signal peptide" evidence="3">
    <location>
        <begin position="1"/>
        <end position="21"/>
    </location>
</feature>
<dbReference type="KEGG" id="phb:HYN04_08130"/>
<name>A0A2Z3I2Q9_9CAUL</name>
<protein>
    <submittedName>
        <fullName evidence="4">P-type conjugative transfer protein VirB9</fullName>
    </submittedName>
</protein>
<dbReference type="CDD" id="cd06911">
    <property type="entry name" value="VirB9_CagX_TrbG"/>
    <property type="match status" value="1"/>
</dbReference>
<dbReference type="AlphaFoldDB" id="A0A2Z3I2Q9"/>
<evidence type="ECO:0000256" key="2">
    <source>
        <dbReference type="ARBA" id="ARBA00022729"/>
    </source>
</evidence>
<dbReference type="InterPro" id="IPR038161">
    <property type="entry name" value="VirB9/CagX/TrbG_C_sf"/>
</dbReference>
<comment type="similarity">
    <text evidence="1">Belongs to the TrbG/VirB9 family.</text>
</comment>
<proteinExistence type="inferred from homology"/>
<evidence type="ECO:0000256" key="3">
    <source>
        <dbReference type="SAM" id="SignalP"/>
    </source>
</evidence>
<dbReference type="InterPro" id="IPR010258">
    <property type="entry name" value="Conjugal_tfr_TrbG/VirB9/CagX"/>
</dbReference>
<dbReference type="Gene3D" id="2.60.40.2500">
    <property type="match status" value="1"/>
</dbReference>
<evidence type="ECO:0000313" key="5">
    <source>
        <dbReference type="Proteomes" id="UP000247763"/>
    </source>
</evidence>
<evidence type="ECO:0000256" key="1">
    <source>
        <dbReference type="ARBA" id="ARBA00006135"/>
    </source>
</evidence>
<dbReference type="OrthoDB" id="7390264at2"/>
<gene>
    <name evidence="4" type="ORF">HYN04_08130</name>
</gene>
<evidence type="ECO:0000313" key="4">
    <source>
        <dbReference type="EMBL" id="AWM77734.1"/>
    </source>
</evidence>
<dbReference type="Pfam" id="PF03524">
    <property type="entry name" value="CagX"/>
    <property type="match status" value="1"/>
</dbReference>
<keyword evidence="2 3" id="KW-0732">Signal</keyword>
<dbReference type="Proteomes" id="UP000247763">
    <property type="component" value="Chromosome"/>
</dbReference>
<organism evidence="4 5">
    <name type="scientific">Phenylobacterium parvum</name>
    <dbReference type="NCBI Taxonomy" id="2201350"/>
    <lineage>
        <taxon>Bacteria</taxon>
        <taxon>Pseudomonadati</taxon>
        <taxon>Pseudomonadota</taxon>
        <taxon>Alphaproteobacteria</taxon>
        <taxon>Caulobacterales</taxon>
        <taxon>Caulobacteraceae</taxon>
        <taxon>Phenylobacterium</taxon>
    </lineage>
</organism>
<feature type="chain" id="PRO_5016335873" evidence="3">
    <location>
        <begin position="22"/>
        <end position="251"/>
    </location>
</feature>
<keyword evidence="5" id="KW-1185">Reference proteome</keyword>